<sequence length="622" mass="65563">ASRTHLGTVPAGVHTFAIAADTAPGPAVLHLLVYASSSLAEQTTPSSTVIFDRSASVSDISFVDHDLDIREFSGNVSWVEPPSLERVEAYRVYLAENAEGSGRSRMGDEVAAGSSRILMPAETKQGDATHIVVYARSVLAEQTTPVAFLVSDTAFSVANVSFPDLDLDLADLGGTLAWIPYVDDAQVTHYNVYFATACLSSATADLVVNVDVNAVLNLINESNESNFTDETSLSNVSNTSEDVSDTSGSSDNDTNDTADLAVQSSLSNVSNTSDPLSESANASRRLRVDFLDDFVAEAADSDGPSRGLSAMAQDSDGLVWNTTNASDNASDTDTNVSQVSDNYSELSLNATSTTTSSTFTITSTSTTVSTTTTVTTTSTSSNSFLTVAELPPICAREFVAKVPVGTTTFVILPETSIRNFTHFLVFAVSSMAEQVAPSGGVLIDDASASVSGIVFVDQDLDRLDLGGNISWQPADFDFDAGLSAGRVGSYNVYLAFDEVGAGRSQVGSSLEVGYQEQDVLAETPLSSRTHVLVYTASTLVEQTTPVALPLVDTNSSVSNIDFPDFDLDATDLGGVLAWTTPAEFGQVVSYEVYFASGLVLVDNETYLCPASESQETTPAPME</sequence>
<dbReference type="Proteomes" id="UP000654075">
    <property type="component" value="Unassembled WGS sequence"/>
</dbReference>
<organism evidence="2 3">
    <name type="scientific">Polarella glacialis</name>
    <name type="common">Dinoflagellate</name>
    <dbReference type="NCBI Taxonomy" id="89957"/>
    <lineage>
        <taxon>Eukaryota</taxon>
        <taxon>Sar</taxon>
        <taxon>Alveolata</taxon>
        <taxon>Dinophyceae</taxon>
        <taxon>Suessiales</taxon>
        <taxon>Suessiaceae</taxon>
        <taxon>Polarella</taxon>
    </lineage>
</organism>
<feature type="region of interest" description="Disordered" evidence="1">
    <location>
        <begin position="227"/>
        <end position="257"/>
    </location>
</feature>
<feature type="non-terminal residue" evidence="2">
    <location>
        <position position="622"/>
    </location>
</feature>
<dbReference type="AlphaFoldDB" id="A0A813GDG5"/>
<evidence type="ECO:0000313" key="3">
    <source>
        <dbReference type="Proteomes" id="UP000654075"/>
    </source>
</evidence>
<keyword evidence="3" id="KW-1185">Reference proteome</keyword>
<feature type="compositionally biased region" description="Polar residues" evidence="1">
    <location>
        <begin position="227"/>
        <end position="241"/>
    </location>
</feature>
<gene>
    <name evidence="2" type="ORF">PGLA1383_LOCUS42212</name>
</gene>
<comment type="caution">
    <text evidence="2">The sequence shown here is derived from an EMBL/GenBank/DDBJ whole genome shotgun (WGS) entry which is preliminary data.</text>
</comment>
<reference evidence="2" key="1">
    <citation type="submission" date="2021-02" db="EMBL/GenBank/DDBJ databases">
        <authorList>
            <person name="Dougan E. K."/>
            <person name="Rhodes N."/>
            <person name="Thang M."/>
            <person name="Chan C."/>
        </authorList>
    </citation>
    <scope>NUCLEOTIDE SEQUENCE</scope>
</reference>
<dbReference type="OrthoDB" id="410531at2759"/>
<feature type="non-terminal residue" evidence="2">
    <location>
        <position position="1"/>
    </location>
</feature>
<dbReference type="OMA" id="EDIYWAS"/>
<accession>A0A813GDG5</accession>
<proteinExistence type="predicted"/>
<evidence type="ECO:0000313" key="2">
    <source>
        <dbReference type="EMBL" id="CAE8625185.1"/>
    </source>
</evidence>
<feature type="compositionally biased region" description="Low complexity" evidence="1">
    <location>
        <begin position="245"/>
        <end position="257"/>
    </location>
</feature>
<dbReference type="EMBL" id="CAJNNV010028603">
    <property type="protein sequence ID" value="CAE8625185.1"/>
    <property type="molecule type" value="Genomic_DNA"/>
</dbReference>
<protein>
    <submittedName>
        <fullName evidence="2">Uncharacterized protein</fullName>
    </submittedName>
</protein>
<evidence type="ECO:0000256" key="1">
    <source>
        <dbReference type="SAM" id="MobiDB-lite"/>
    </source>
</evidence>
<name>A0A813GDG5_POLGL</name>